<organism evidence="1 2">
    <name type="scientific">Dyadobacter sandarakinus</name>
    <dbReference type="NCBI Taxonomy" id="2747268"/>
    <lineage>
        <taxon>Bacteria</taxon>
        <taxon>Pseudomonadati</taxon>
        <taxon>Bacteroidota</taxon>
        <taxon>Cytophagia</taxon>
        <taxon>Cytophagales</taxon>
        <taxon>Spirosomataceae</taxon>
        <taxon>Dyadobacter</taxon>
    </lineage>
</organism>
<evidence type="ECO:0000313" key="1">
    <source>
        <dbReference type="EMBL" id="QRQ99509.1"/>
    </source>
</evidence>
<accession>A0ABX7I0W8</accession>
<dbReference type="Gene3D" id="3.30.565.10">
    <property type="entry name" value="Histidine kinase-like ATPase, C-terminal domain"/>
    <property type="match status" value="1"/>
</dbReference>
<dbReference type="EMBL" id="CP056775">
    <property type="protein sequence ID" value="QRQ99509.1"/>
    <property type="molecule type" value="Genomic_DNA"/>
</dbReference>
<proteinExistence type="predicted"/>
<reference evidence="1 2" key="1">
    <citation type="submission" date="2020-06" db="EMBL/GenBank/DDBJ databases">
        <title>Dyadobacter sandarakinus sp. nov., isolated from the soil of the Arctic Yellow River Station.</title>
        <authorList>
            <person name="Zhang Y."/>
            <person name="Peng F."/>
        </authorList>
    </citation>
    <scope>NUCLEOTIDE SEQUENCE [LARGE SCALE GENOMIC DNA]</scope>
    <source>
        <strain evidence="1 2">Q3-56</strain>
    </source>
</reference>
<evidence type="ECO:0000313" key="2">
    <source>
        <dbReference type="Proteomes" id="UP000612680"/>
    </source>
</evidence>
<dbReference type="RefSeq" id="WP_204660271.1">
    <property type="nucleotide sequence ID" value="NZ_CP056775.1"/>
</dbReference>
<sequence length="1305" mass="151374">MENRNRELATSATSKIYEKVNNALAEKDGDKRWFWELLQNAKDTVATSNGMVDARVIIDYDQHKEPFLRFEHNGTPFRYSNHRFKFDDPKCLLLADSGKIEEDEIVREDITGQFGTGFLSTHILSLKILVEGVYLDRDERYYTFSFVLDRKYNSKFELAEKVENSLNEYDSNFKPTNQPNPNGFNTRFTYYLNENKDGLAKGFDIVKNGINGIHSLIPYVLSFSKEIRSIEICDKIISHNIAKSSHYNNSSNRENHVKINQISKEVYDFDRRLQQNFTIEIATCSSLSEQIDIAIQLNRTDTSFKIVPPQNELPVLFCTFPLIGSEQWRFPVILNCSKFYPKTERNGILLLTGKDNGNQVRVENAIIPFKKLLEYAIKEKWMDLFWLAKTDYEICPTEWTSEDWYKSVLKTIRQHLTSQKLVLTSNGDYIQLGQAFFPSEKGNEKTTDFWEICKDIIGHSIPQKEDIHLWNEIIKHDYSTWGFDLRYDLRSLLKEIEFKNNLLQLAENRFSSNNDEAINWLNKVFNYIFNEAEKPELLQSISCLPNKKGIFMKVGDMKNLLHSDVDSKIPDLVIDIYKNLSTKNWADFLLHPSILISEIAEIPKYGIKHISEDIDKIISDRRSDQDTVREAVNQIISYASPPSDNDDEYVNWRLGLWQLAKDLDDSITEIKIIDGLTPNFWNSSDNWLLTTLVHDVQATKDIETLKARLNSETIENTLNWVNRFINFYLYNKKETYYSEKSVFPNQNGILKKKQEIFFDNGIIKPLKDILDRFTYLLENPLYWSFTNILLDQSIRGFENHQSKSTVDISAKINELIKAIEKNYLINTKDDINGAFEEIFFTLVSLSSEQQKKHYGHREKLLTFSYSVFDKNVEKELQIFSNLDDFDFTLSNEYILTLIAEKLQRLNGLENLLEFNDIFKSKSKNQVIEWLDDLILFIASFEDEKHRNLLNKFAFIPNQRNNFCTLKNLKKDDNIPDDLKDIANAKYLRQDWDEWLLHKDLRGVSENLFDETNTYCLKHIADEIDGCVRDFKGDKQETAFSELVFLLNQSSSVKKDVEKKYFPFFLNNKDMLIVGTLGEGRDLDNVSTILQDREKLDILAKIAKSGIAIEQLMNFNDALKLVGAANITILVKEAKLEQEKVNFQTNLGDLAEQIFKLEIASKGIVVERTGYGSDFILKKNKFSCLVEIKSFVIGTDSSVKMTSLQAQTAVSSDSYALCVFPKSTTLPTDSDFREKVLFVTNISEILKNSVVCAKELEEHRLSATKQPIGLEFEKWEYKYNVASSIWQEGKNLEQFIHHIVIMAEAL</sequence>
<keyword evidence="2" id="KW-1185">Reference proteome</keyword>
<dbReference type="InterPro" id="IPR036890">
    <property type="entry name" value="HATPase_C_sf"/>
</dbReference>
<dbReference type="SUPFAM" id="SSF55874">
    <property type="entry name" value="ATPase domain of HSP90 chaperone/DNA topoisomerase II/histidine kinase"/>
    <property type="match status" value="1"/>
</dbReference>
<name>A0ABX7I0W8_9BACT</name>
<gene>
    <name evidence="1" type="ORF">HWI92_00560</name>
</gene>
<evidence type="ECO:0008006" key="3">
    <source>
        <dbReference type="Google" id="ProtNLM"/>
    </source>
</evidence>
<dbReference type="Proteomes" id="UP000612680">
    <property type="component" value="Chromosome"/>
</dbReference>
<protein>
    <recommendedName>
        <fullName evidence="3">Protein NO VEIN C-terminal domain-containing protein</fullName>
    </recommendedName>
</protein>